<dbReference type="InterPro" id="IPR010809">
    <property type="entry name" value="FliD_C"/>
</dbReference>
<dbReference type="AlphaFoldDB" id="A0A7H9BLZ0"/>
<reference evidence="2 3" key="1">
    <citation type="submission" date="2020-07" db="EMBL/GenBank/DDBJ databases">
        <title>Complete genome sequence of Chitinibacter sp. 2T18.</title>
        <authorList>
            <person name="Bae J.-W."/>
            <person name="Choi J.-W."/>
        </authorList>
    </citation>
    <scope>NUCLEOTIDE SEQUENCE [LARGE SCALE GENOMIC DNA]</scope>
    <source>
        <strain evidence="2 3">2T18</strain>
    </source>
</reference>
<proteinExistence type="predicted"/>
<dbReference type="Pfam" id="PF07195">
    <property type="entry name" value="FliD_C"/>
    <property type="match status" value="1"/>
</dbReference>
<keyword evidence="2" id="KW-0282">Flagellum</keyword>
<dbReference type="KEGG" id="chiz:HQ393_16400"/>
<name>A0A7H9BLZ0_9NEIS</name>
<keyword evidence="2" id="KW-0966">Cell projection</keyword>
<evidence type="ECO:0000259" key="1">
    <source>
        <dbReference type="Pfam" id="PF07195"/>
    </source>
</evidence>
<keyword evidence="2" id="KW-0969">Cilium</keyword>
<dbReference type="PANTHER" id="PTHR30288">
    <property type="entry name" value="FLAGELLAR CAP/ASSEMBLY PROTEIN FLID"/>
    <property type="match status" value="1"/>
</dbReference>
<dbReference type="Proteomes" id="UP000509597">
    <property type="component" value="Chromosome"/>
</dbReference>
<dbReference type="GO" id="GO:0009421">
    <property type="term" value="C:bacterial-type flagellum filament cap"/>
    <property type="evidence" value="ECO:0007669"/>
    <property type="project" value="InterPro"/>
</dbReference>
<dbReference type="PANTHER" id="PTHR30288:SF0">
    <property type="entry name" value="FLAGELLAR HOOK-ASSOCIATED PROTEIN 2"/>
    <property type="match status" value="1"/>
</dbReference>
<dbReference type="GO" id="GO:0007155">
    <property type="term" value="P:cell adhesion"/>
    <property type="evidence" value="ECO:0007669"/>
    <property type="project" value="InterPro"/>
</dbReference>
<dbReference type="EMBL" id="CP058627">
    <property type="protein sequence ID" value="QLG89700.1"/>
    <property type="molecule type" value="Genomic_DNA"/>
</dbReference>
<protein>
    <submittedName>
        <fullName evidence="2">Flagellar filament capping protein FliD</fullName>
    </submittedName>
</protein>
<evidence type="ECO:0000313" key="3">
    <source>
        <dbReference type="Proteomes" id="UP000509597"/>
    </source>
</evidence>
<sequence length="475" mass="49837">MLNSVSDRNGFFSRQNGVGAIYGQNTATPSAGLSSDDIYRIGSMSAINRVGGSNLQLSNLNAISAAPNEFLQKRFSSSTVTLSAPAQVQSSLSTLDTTLKSFSLPAVRNPLKTSQSQAEIATAKALSGGDALAAQTIEVKQLAQGQISQTKALASKDDLLGKGSLTIRFGAINDQLNQAQGGKTLQVQIDSTETLGDLARKIENAQPSLRAAVVVDTQGARLQLENTNTGAEQAFTLIAQEDSGGTSTNLSRLSLDAAAATSGLRVALDAKVSIAGREVQSASNTLSDTASNVQLELKSVGQASIGLERDDKALAANFKHLIAGINELKTQLQAVDAGLAKKTISQIDEVLNKLSVGQGNESLSLNAIGITSSNDGKLIVNETRLSQQALAQADSVNTLFNRAVDQLGAMTSAGLQTTSFLNNPAQVLRNNAGFTYPRFGEASTALPPPVWSANNANNWRNQYGISQYLQISLLR</sequence>
<organism evidence="2 3">
    <name type="scientific">Chitinibacter bivalviorum</name>
    <dbReference type="NCBI Taxonomy" id="2739434"/>
    <lineage>
        <taxon>Bacteria</taxon>
        <taxon>Pseudomonadati</taxon>
        <taxon>Pseudomonadota</taxon>
        <taxon>Betaproteobacteria</taxon>
        <taxon>Neisseriales</taxon>
        <taxon>Chitinibacteraceae</taxon>
        <taxon>Chitinibacter</taxon>
    </lineage>
</organism>
<dbReference type="RefSeq" id="WP_179356672.1">
    <property type="nucleotide sequence ID" value="NZ_CP058627.1"/>
</dbReference>
<keyword evidence="3" id="KW-1185">Reference proteome</keyword>
<dbReference type="GO" id="GO:0071973">
    <property type="term" value="P:bacterial-type flagellum-dependent cell motility"/>
    <property type="evidence" value="ECO:0007669"/>
    <property type="project" value="TreeGrafter"/>
</dbReference>
<accession>A0A7H9BLZ0</accession>
<feature type="domain" description="Flagellar hook-associated protein 2 C-terminal" evidence="1">
    <location>
        <begin position="342"/>
        <end position="417"/>
    </location>
</feature>
<dbReference type="InterPro" id="IPR040026">
    <property type="entry name" value="FliD"/>
</dbReference>
<gene>
    <name evidence="2" type="primary">fliD</name>
    <name evidence="2" type="ORF">HQ393_16400</name>
</gene>
<evidence type="ECO:0000313" key="2">
    <source>
        <dbReference type="EMBL" id="QLG89700.1"/>
    </source>
</evidence>